<comment type="caution">
    <text evidence="14">The sequence shown here is derived from an EMBL/GenBank/DDBJ whole genome shotgun (WGS) entry which is preliminary data.</text>
</comment>
<evidence type="ECO:0000313" key="15">
    <source>
        <dbReference type="Proteomes" id="UP000185944"/>
    </source>
</evidence>
<dbReference type="SUPFAM" id="SSF57850">
    <property type="entry name" value="RING/U-box"/>
    <property type="match status" value="1"/>
</dbReference>
<dbReference type="PROSITE" id="PS00518">
    <property type="entry name" value="ZF_RING_1"/>
    <property type="match status" value="1"/>
</dbReference>
<dbReference type="GO" id="GO:0006511">
    <property type="term" value="P:ubiquitin-dependent protein catabolic process"/>
    <property type="evidence" value="ECO:0007669"/>
    <property type="project" value="InterPro"/>
</dbReference>
<sequence>MEEQVVSKRATGSFDFDCSICMSLVEAPVVTQCGHLFCWGCLHGWGAKSNICPVCKNACQLSSVIPIYSKGTGATALDLPKPPSTNRCVRIDNRPLNIHYTDGMRIFHMEEIAYRYTPSRKDRTFTALLFVVTMLLCIYICLLY</sequence>
<evidence type="ECO:0000313" key="14">
    <source>
        <dbReference type="EMBL" id="OAG30171.1"/>
    </source>
</evidence>
<reference evidence="14 15" key="1">
    <citation type="submission" date="2016-02" db="EMBL/GenBank/DDBJ databases">
        <title>Discovery of a natural microsporidian pathogen with a broad tissue tropism in Caenorhabditis elegans.</title>
        <authorList>
            <person name="Luallen R.J."/>
            <person name="Reinke A.W."/>
            <person name="Tong L."/>
            <person name="Botts M.R."/>
            <person name="Felix M.-A."/>
            <person name="Troemel E.R."/>
        </authorList>
    </citation>
    <scope>NUCLEOTIDE SEQUENCE [LARGE SCALE GENOMIC DNA]</scope>
    <source>
        <strain evidence="14 15">JUm2807</strain>
    </source>
</reference>
<evidence type="ECO:0000256" key="10">
    <source>
        <dbReference type="ARBA" id="ARBA00023136"/>
    </source>
</evidence>
<evidence type="ECO:0000256" key="6">
    <source>
        <dbReference type="ARBA" id="ARBA00022723"/>
    </source>
</evidence>
<comment type="pathway">
    <text evidence="3">Protein modification; protein ubiquitination.</text>
</comment>
<evidence type="ECO:0000256" key="3">
    <source>
        <dbReference type="ARBA" id="ARBA00004906"/>
    </source>
</evidence>
<evidence type="ECO:0000256" key="2">
    <source>
        <dbReference type="ARBA" id="ARBA00004308"/>
    </source>
</evidence>
<evidence type="ECO:0000256" key="7">
    <source>
        <dbReference type="ARBA" id="ARBA00022771"/>
    </source>
</evidence>
<dbReference type="Pfam" id="PF13445">
    <property type="entry name" value="zf-RING_UBOX"/>
    <property type="match status" value="1"/>
</dbReference>
<keyword evidence="12" id="KW-1133">Transmembrane helix</keyword>
<keyword evidence="5" id="KW-0808">Transferase</keyword>
<comment type="catalytic activity">
    <reaction evidence="1">
        <text>S-ubiquitinyl-[E2 ubiquitin-conjugating enzyme]-L-cysteine + [acceptor protein]-L-lysine = [E2 ubiquitin-conjugating enzyme]-L-cysteine + N(6)-ubiquitinyl-[acceptor protein]-L-lysine.</text>
        <dbReference type="EC" id="2.3.2.27"/>
    </reaction>
</comment>
<evidence type="ECO:0000256" key="1">
    <source>
        <dbReference type="ARBA" id="ARBA00000900"/>
    </source>
</evidence>
<keyword evidence="12" id="KW-0812">Transmembrane</keyword>
<protein>
    <recommendedName>
        <fullName evidence="4">RING-type E3 ubiquitin transferase</fullName>
        <ecNumber evidence="4">2.3.2.27</ecNumber>
    </recommendedName>
</protein>
<gene>
    <name evidence="14" type="ORF">NEDG_01754</name>
</gene>
<dbReference type="InterPro" id="IPR045103">
    <property type="entry name" value="RNF5/RNF185-like"/>
</dbReference>
<dbReference type="SMART" id="SM00184">
    <property type="entry name" value="RING"/>
    <property type="match status" value="1"/>
</dbReference>
<proteinExistence type="predicted"/>
<dbReference type="UniPathway" id="UPA00143"/>
<evidence type="ECO:0000256" key="5">
    <source>
        <dbReference type="ARBA" id="ARBA00022679"/>
    </source>
</evidence>
<dbReference type="EC" id="2.3.2.27" evidence="4"/>
<keyword evidence="10 12" id="KW-0472">Membrane</keyword>
<accession>A0A177EFA5</accession>
<dbReference type="GO" id="GO:0016567">
    <property type="term" value="P:protein ubiquitination"/>
    <property type="evidence" value="ECO:0007669"/>
    <property type="project" value="UniProtKB-UniPathway"/>
</dbReference>
<evidence type="ECO:0000256" key="8">
    <source>
        <dbReference type="ARBA" id="ARBA00022786"/>
    </source>
</evidence>
<dbReference type="GeneID" id="93648104"/>
<dbReference type="EMBL" id="LTDL01000037">
    <property type="protein sequence ID" value="OAG30171.1"/>
    <property type="molecule type" value="Genomic_DNA"/>
</dbReference>
<evidence type="ECO:0000256" key="12">
    <source>
        <dbReference type="SAM" id="Phobius"/>
    </source>
</evidence>
<evidence type="ECO:0000256" key="9">
    <source>
        <dbReference type="ARBA" id="ARBA00022833"/>
    </source>
</evidence>
<dbReference type="Gene3D" id="3.30.40.10">
    <property type="entry name" value="Zinc/RING finger domain, C3HC4 (zinc finger)"/>
    <property type="match status" value="1"/>
</dbReference>
<name>A0A177EFA5_9MICR</name>
<dbReference type="AlphaFoldDB" id="A0A177EFA5"/>
<organism evidence="14 15">
    <name type="scientific">Nematocida displodere</name>
    <dbReference type="NCBI Taxonomy" id="1805483"/>
    <lineage>
        <taxon>Eukaryota</taxon>
        <taxon>Fungi</taxon>
        <taxon>Fungi incertae sedis</taxon>
        <taxon>Microsporidia</taxon>
        <taxon>Nematocida</taxon>
    </lineage>
</organism>
<dbReference type="InterPro" id="IPR001841">
    <property type="entry name" value="Znf_RING"/>
</dbReference>
<dbReference type="PANTHER" id="PTHR12313">
    <property type="entry name" value="E3 UBIQUITIN-PROTEIN LIGASE RNF5-RELATED"/>
    <property type="match status" value="1"/>
</dbReference>
<evidence type="ECO:0000259" key="13">
    <source>
        <dbReference type="PROSITE" id="PS50089"/>
    </source>
</evidence>
<dbReference type="InterPro" id="IPR017907">
    <property type="entry name" value="Znf_RING_CS"/>
</dbReference>
<evidence type="ECO:0000256" key="11">
    <source>
        <dbReference type="PROSITE-ProRule" id="PRU00175"/>
    </source>
</evidence>
<keyword evidence="8" id="KW-0833">Ubl conjugation pathway</keyword>
<dbReference type="OrthoDB" id="6270329at2759"/>
<comment type="subcellular location">
    <subcellularLocation>
        <location evidence="2">Endomembrane system</location>
    </subcellularLocation>
</comment>
<keyword evidence="9" id="KW-0862">Zinc</keyword>
<feature type="domain" description="RING-type" evidence="13">
    <location>
        <begin position="18"/>
        <end position="56"/>
    </location>
</feature>
<dbReference type="Proteomes" id="UP000185944">
    <property type="component" value="Unassembled WGS sequence"/>
</dbReference>
<dbReference type="InterPro" id="IPR013083">
    <property type="entry name" value="Znf_RING/FYVE/PHD"/>
</dbReference>
<dbReference type="PROSITE" id="PS50089">
    <property type="entry name" value="ZF_RING_2"/>
    <property type="match status" value="1"/>
</dbReference>
<dbReference type="STRING" id="1805483.A0A177EFA5"/>
<keyword evidence="15" id="KW-1185">Reference proteome</keyword>
<dbReference type="GO" id="GO:0008270">
    <property type="term" value="F:zinc ion binding"/>
    <property type="evidence" value="ECO:0007669"/>
    <property type="project" value="UniProtKB-KW"/>
</dbReference>
<dbReference type="GO" id="GO:0061630">
    <property type="term" value="F:ubiquitin protein ligase activity"/>
    <property type="evidence" value="ECO:0007669"/>
    <property type="project" value="UniProtKB-EC"/>
</dbReference>
<dbReference type="VEuPathDB" id="MicrosporidiaDB:NEDG_01754"/>
<dbReference type="RefSeq" id="XP_067544646.1">
    <property type="nucleotide sequence ID" value="XM_067689172.1"/>
</dbReference>
<dbReference type="InterPro" id="IPR027370">
    <property type="entry name" value="Znf-RING_euk"/>
</dbReference>
<keyword evidence="6" id="KW-0479">Metal-binding</keyword>
<keyword evidence="7 11" id="KW-0863">Zinc-finger</keyword>
<evidence type="ECO:0000256" key="4">
    <source>
        <dbReference type="ARBA" id="ARBA00012483"/>
    </source>
</evidence>
<dbReference type="GO" id="GO:0005783">
    <property type="term" value="C:endoplasmic reticulum"/>
    <property type="evidence" value="ECO:0007669"/>
    <property type="project" value="InterPro"/>
</dbReference>
<feature type="transmembrane region" description="Helical" evidence="12">
    <location>
        <begin position="125"/>
        <end position="142"/>
    </location>
</feature>